<evidence type="ECO:0000313" key="2">
    <source>
        <dbReference type="EMBL" id="SFW61003.1"/>
    </source>
</evidence>
<dbReference type="Proteomes" id="UP000183257">
    <property type="component" value="Unassembled WGS sequence"/>
</dbReference>
<evidence type="ECO:0000313" key="3">
    <source>
        <dbReference type="Proteomes" id="UP000183257"/>
    </source>
</evidence>
<dbReference type="RefSeq" id="WP_072304418.1">
    <property type="nucleotide sequence ID" value="NZ_FPIY01000004.1"/>
</dbReference>
<name>A0A1K1QN03_9FLAO</name>
<protein>
    <recommendedName>
        <fullName evidence="4">NVEALA protein</fullName>
    </recommendedName>
</protein>
<keyword evidence="3" id="KW-1185">Reference proteome</keyword>
<evidence type="ECO:0000256" key="1">
    <source>
        <dbReference type="SAM" id="SignalP"/>
    </source>
</evidence>
<dbReference type="STRING" id="76595.SAMN05660313_02795"/>
<gene>
    <name evidence="2" type="ORF">SAMN05660313_02795</name>
</gene>
<dbReference type="AlphaFoldDB" id="A0A1K1QN03"/>
<proteinExistence type="predicted"/>
<keyword evidence="1" id="KW-0732">Signal</keyword>
<dbReference type="EMBL" id="FPIY01000004">
    <property type="protein sequence ID" value="SFW61003.1"/>
    <property type="molecule type" value="Genomic_DNA"/>
</dbReference>
<feature type="chain" id="PRO_5012566300" description="NVEALA protein" evidence="1">
    <location>
        <begin position="22"/>
        <end position="80"/>
    </location>
</feature>
<sequence>MKKKIFSIAAVVLFASVSLSANNKTEKEQTEQINNDCTEDTFDFMDFLGDMGVDDGQASCLGNAYYAVCEGYEDTSGDCL</sequence>
<organism evidence="2 3">
    <name type="scientific">Cellulophaga fucicola</name>
    <dbReference type="NCBI Taxonomy" id="76595"/>
    <lineage>
        <taxon>Bacteria</taxon>
        <taxon>Pseudomonadati</taxon>
        <taxon>Bacteroidota</taxon>
        <taxon>Flavobacteriia</taxon>
        <taxon>Flavobacteriales</taxon>
        <taxon>Flavobacteriaceae</taxon>
        <taxon>Cellulophaga</taxon>
    </lineage>
</organism>
<reference evidence="3" key="1">
    <citation type="submission" date="2016-11" db="EMBL/GenBank/DDBJ databases">
        <authorList>
            <person name="Varghese N."/>
            <person name="Submissions S."/>
        </authorList>
    </citation>
    <scope>NUCLEOTIDE SEQUENCE [LARGE SCALE GENOMIC DNA]</scope>
    <source>
        <strain evidence="3">DSM 24786</strain>
    </source>
</reference>
<evidence type="ECO:0008006" key="4">
    <source>
        <dbReference type="Google" id="ProtNLM"/>
    </source>
</evidence>
<feature type="signal peptide" evidence="1">
    <location>
        <begin position="1"/>
        <end position="21"/>
    </location>
</feature>
<dbReference type="OrthoDB" id="1454548at2"/>
<accession>A0A1K1QN03</accession>